<evidence type="ECO:0000256" key="1">
    <source>
        <dbReference type="ARBA" id="ARBA00009437"/>
    </source>
</evidence>
<dbReference type="GO" id="GO:0003700">
    <property type="term" value="F:DNA-binding transcription factor activity"/>
    <property type="evidence" value="ECO:0007669"/>
    <property type="project" value="InterPro"/>
</dbReference>
<dbReference type="PANTHER" id="PTHR30427">
    <property type="entry name" value="TRANSCRIPTIONAL ACTIVATOR PROTEIN LYSR"/>
    <property type="match status" value="1"/>
</dbReference>
<dbReference type="Proteomes" id="UP000060602">
    <property type="component" value="Chromosome"/>
</dbReference>
<dbReference type="PANTHER" id="PTHR30427:SF1">
    <property type="entry name" value="TRANSCRIPTIONAL ACTIVATOR PROTEIN LYSR"/>
    <property type="match status" value="1"/>
</dbReference>
<evidence type="ECO:0000256" key="2">
    <source>
        <dbReference type="ARBA" id="ARBA00023015"/>
    </source>
</evidence>
<dbReference type="SUPFAM" id="SSF53850">
    <property type="entry name" value="Periplasmic binding protein-like II"/>
    <property type="match status" value="1"/>
</dbReference>
<dbReference type="Gene3D" id="3.40.190.290">
    <property type="match status" value="1"/>
</dbReference>
<dbReference type="PRINTS" id="PR00039">
    <property type="entry name" value="HTHLYSR"/>
</dbReference>
<dbReference type="InterPro" id="IPR036390">
    <property type="entry name" value="WH_DNA-bd_sf"/>
</dbReference>
<evidence type="ECO:0000313" key="6">
    <source>
        <dbReference type="EMBL" id="AMG37902.2"/>
    </source>
</evidence>
<dbReference type="AlphaFoldDB" id="A0A0X8P0Y0"/>
<evidence type="ECO:0000256" key="3">
    <source>
        <dbReference type="ARBA" id="ARBA00023125"/>
    </source>
</evidence>
<comment type="similarity">
    <text evidence="1">Belongs to the LysR transcriptional regulatory family.</text>
</comment>
<keyword evidence="2" id="KW-0805">Transcription regulation</keyword>
<sequence>MARKLSLRHIETIHAVILTGSVTGAAARLFVTQPAVSNVLREAEDRLGYPLFDRRGGRLMPTALADMLFEEIERSFTGLEAINDFCEQIRTSQRQRMTIACTPSFGAAVLPRIINAYVNELSPTFFSIHSRNAQHVAALVSSRKADVGFALKVPEIPGVQSEVLGELPLYCYLPASHPLASHPFLTAEQLRHEPMISLSRIEGVQDIVTHAFAGAGGAATTVAECPAAITACAMVAAGIGFTLYDLLPRTFFDDSRVAVRPFKPDCQTTYQAYWLRSKTSDSDFAPIVRMARQALGDVAAQLKRDNP</sequence>
<gene>
    <name evidence="6" type="ORF">AL504_18945</name>
</gene>
<dbReference type="EMBL" id="CP014060">
    <property type="protein sequence ID" value="AMG37902.2"/>
    <property type="molecule type" value="Genomic_DNA"/>
</dbReference>
<proteinExistence type="inferred from homology"/>
<dbReference type="RefSeq" id="WP_104021662.1">
    <property type="nucleotide sequence ID" value="NZ_CP014060.2"/>
</dbReference>
<evidence type="ECO:0000259" key="5">
    <source>
        <dbReference type="PROSITE" id="PS50931"/>
    </source>
</evidence>
<dbReference type="GO" id="GO:0010628">
    <property type="term" value="P:positive regulation of gene expression"/>
    <property type="evidence" value="ECO:0007669"/>
    <property type="project" value="TreeGrafter"/>
</dbReference>
<dbReference type="SUPFAM" id="SSF46785">
    <property type="entry name" value="Winged helix' DNA-binding domain"/>
    <property type="match status" value="1"/>
</dbReference>
<dbReference type="GO" id="GO:0043565">
    <property type="term" value="F:sequence-specific DNA binding"/>
    <property type="evidence" value="ECO:0007669"/>
    <property type="project" value="TreeGrafter"/>
</dbReference>
<dbReference type="PROSITE" id="PS50931">
    <property type="entry name" value="HTH_LYSR"/>
    <property type="match status" value="1"/>
</dbReference>
<keyword evidence="4" id="KW-0804">Transcription</keyword>
<dbReference type="InterPro" id="IPR000847">
    <property type="entry name" value="LysR_HTH_N"/>
</dbReference>
<accession>A0A0X8P0Y0</accession>
<dbReference type="InterPro" id="IPR005119">
    <property type="entry name" value="LysR_subst-bd"/>
</dbReference>
<organism evidence="6 7">
    <name type="scientific">Alcaligenes xylosoxydans xylosoxydans</name>
    <name type="common">Achromobacter xylosoxidans</name>
    <dbReference type="NCBI Taxonomy" id="85698"/>
    <lineage>
        <taxon>Bacteria</taxon>
        <taxon>Pseudomonadati</taxon>
        <taxon>Pseudomonadota</taxon>
        <taxon>Betaproteobacteria</taxon>
        <taxon>Burkholderiales</taxon>
        <taxon>Alcaligenaceae</taxon>
        <taxon>Achromobacter</taxon>
    </lineage>
</organism>
<evidence type="ECO:0000313" key="7">
    <source>
        <dbReference type="Proteomes" id="UP000060602"/>
    </source>
</evidence>
<dbReference type="Pfam" id="PF03466">
    <property type="entry name" value="LysR_substrate"/>
    <property type="match status" value="1"/>
</dbReference>
<dbReference type="InterPro" id="IPR036388">
    <property type="entry name" value="WH-like_DNA-bd_sf"/>
</dbReference>
<dbReference type="Gene3D" id="1.10.10.10">
    <property type="entry name" value="Winged helix-like DNA-binding domain superfamily/Winged helix DNA-binding domain"/>
    <property type="match status" value="1"/>
</dbReference>
<protein>
    <recommendedName>
        <fullName evidence="5">HTH lysR-type domain-containing protein</fullName>
    </recommendedName>
</protein>
<keyword evidence="3" id="KW-0238">DNA-binding</keyword>
<feature type="domain" description="HTH lysR-type" evidence="5">
    <location>
        <begin position="5"/>
        <end position="62"/>
    </location>
</feature>
<reference evidence="7" key="1">
    <citation type="submission" date="2015-12" db="EMBL/GenBank/DDBJ databases">
        <title>FDA dAtabase for Regulatory Grade micrObial Sequences (FDA-ARGOS): Supporting development and validation of Infectious Disease Dx tests.</title>
        <authorList>
            <person name="Case J."/>
            <person name="Tallon L."/>
            <person name="Sadzewicz L."/>
            <person name="Sengamalay N."/>
            <person name="Ott S."/>
            <person name="Godinez A."/>
            <person name="Nagaraj S."/>
            <person name="Nadendla S."/>
            <person name="Sichtig H."/>
        </authorList>
    </citation>
    <scope>NUCLEOTIDE SEQUENCE [LARGE SCALE GENOMIC DNA]</scope>
    <source>
        <strain evidence="7">FDAARGOS_147</strain>
    </source>
</reference>
<dbReference type="Pfam" id="PF00126">
    <property type="entry name" value="HTH_1"/>
    <property type="match status" value="1"/>
</dbReference>
<name>A0A0X8P0Y0_ALCXX</name>
<evidence type="ECO:0000256" key="4">
    <source>
        <dbReference type="ARBA" id="ARBA00023163"/>
    </source>
</evidence>